<proteinExistence type="predicted"/>
<keyword evidence="5" id="KW-1185">Reference proteome</keyword>
<dbReference type="PANTHER" id="PTHR12748">
    <property type="entry name" value="ORIGIN RECOGNITION COMPLEX SUBUNIT 3"/>
    <property type="match status" value="1"/>
</dbReference>
<evidence type="ECO:0000259" key="3">
    <source>
        <dbReference type="Pfam" id="PF19675"/>
    </source>
</evidence>
<dbReference type="GO" id="GO:0003688">
    <property type="term" value="F:DNA replication origin binding"/>
    <property type="evidence" value="ECO:0007669"/>
    <property type="project" value="TreeGrafter"/>
</dbReference>
<dbReference type="InterPro" id="IPR020795">
    <property type="entry name" value="ORC3"/>
</dbReference>
<dbReference type="Pfam" id="PF07034">
    <property type="entry name" value="ORC3_N"/>
    <property type="match status" value="1"/>
</dbReference>
<dbReference type="Proteomes" id="UP000472262">
    <property type="component" value="Unassembled WGS sequence"/>
</dbReference>
<feature type="region of interest" description="Disordered" evidence="1">
    <location>
        <begin position="557"/>
        <end position="592"/>
    </location>
</feature>
<dbReference type="PANTHER" id="PTHR12748:SF0">
    <property type="entry name" value="ORIGIN RECOGNITION COMPLEX SUBUNIT 3"/>
    <property type="match status" value="1"/>
</dbReference>
<organism evidence="4 5">
    <name type="scientific">Sinocyclocheilus grahami</name>
    <name type="common">Dianchi golden-line fish</name>
    <name type="synonym">Barbus grahami</name>
    <dbReference type="NCBI Taxonomy" id="75366"/>
    <lineage>
        <taxon>Eukaryota</taxon>
        <taxon>Metazoa</taxon>
        <taxon>Chordata</taxon>
        <taxon>Craniata</taxon>
        <taxon>Vertebrata</taxon>
        <taxon>Euteleostomi</taxon>
        <taxon>Actinopterygii</taxon>
        <taxon>Neopterygii</taxon>
        <taxon>Teleostei</taxon>
        <taxon>Ostariophysi</taxon>
        <taxon>Cypriniformes</taxon>
        <taxon>Cyprinidae</taxon>
        <taxon>Cyprininae</taxon>
        <taxon>Sinocyclocheilus</taxon>
    </lineage>
</organism>
<reference evidence="4" key="2">
    <citation type="submission" date="2025-09" db="UniProtKB">
        <authorList>
            <consortium name="Ensembl"/>
        </authorList>
    </citation>
    <scope>IDENTIFICATION</scope>
</reference>
<dbReference type="AlphaFoldDB" id="A0A672PX32"/>
<name>A0A672PX32_SINGR</name>
<dbReference type="GO" id="GO:0005664">
    <property type="term" value="C:nuclear origin of replication recognition complex"/>
    <property type="evidence" value="ECO:0007669"/>
    <property type="project" value="InterPro"/>
</dbReference>
<sequence length="592" mass="67939">RLIDGVFQGCFVFKSASKKRKRQLGVDQLNKKVLDSLAEFIKKHGLGCSSDVWRQRASEIPTAALMLGVNVPDHAMTFRSLCNLLQDSVTPFVVSVHAKECAGLLIQKVLEQLMGSGVSVDEEKEDDTALLQRTPCTISALCQWYKTVTKKCIQVSPERKENLTNNDLPQSLPVVVIFKDFEAFNSQVLQDFILICSRYTQELPFVFIFGIATSPSAIQHRLPHSVSSLLCIEVFHSLSCTQHLASVFDKLILNAQFPFKLSSRVIQVLVGVFLYHDFNVQNFVKGLQFSMLEHFNSQPLSLLCCQKQEALLSAKTLSKQNVEQIRHLPSFMRYVETQEPQEQVRLLTNDEHVKEVCQTLLKNLHKYHKNYYPILQCLHSLTSSLPKFPLGKHIRELHVSCIEKNLWETEEYDSALQLLRILAKDELVAALRKCAETLKSANTKRMQNALQQLEDFIGRLETLEEDSSGNGVISAKMEYQKTDLFQLQKTLLEKESRRTKRMNSFEVLRSQVMDFIDSLVREYLTPAEFQPLNEVCYYSSSGVLRHHPFYYLKESRKKKKGIYHPQSRKPRGNTLPKLKHKPPTKSQQKLFL</sequence>
<reference evidence="4" key="1">
    <citation type="submission" date="2025-08" db="UniProtKB">
        <authorList>
            <consortium name="Ensembl"/>
        </authorList>
    </citation>
    <scope>IDENTIFICATION</scope>
</reference>
<evidence type="ECO:0000313" key="4">
    <source>
        <dbReference type="Ensembl" id="ENSSGRP00000068528.1"/>
    </source>
</evidence>
<dbReference type="CDD" id="cd20704">
    <property type="entry name" value="Orc3"/>
    <property type="match status" value="1"/>
</dbReference>
<feature type="domain" description="Origin recognition complex subunit 3 N-terminal" evidence="2">
    <location>
        <begin position="26"/>
        <end position="303"/>
    </location>
</feature>
<dbReference type="GO" id="GO:0005656">
    <property type="term" value="C:nuclear pre-replicative complex"/>
    <property type="evidence" value="ECO:0007669"/>
    <property type="project" value="TreeGrafter"/>
</dbReference>
<dbReference type="Pfam" id="PF19675">
    <property type="entry name" value="ORC3_ins"/>
    <property type="match status" value="1"/>
</dbReference>
<protein>
    <submittedName>
        <fullName evidence="4">Origin recognition complex, subunit 3</fullName>
    </submittedName>
</protein>
<evidence type="ECO:0000313" key="5">
    <source>
        <dbReference type="Proteomes" id="UP000472262"/>
    </source>
</evidence>
<accession>A0A672PX32</accession>
<dbReference type="GO" id="GO:0031261">
    <property type="term" value="C:DNA replication preinitiation complex"/>
    <property type="evidence" value="ECO:0007669"/>
    <property type="project" value="TreeGrafter"/>
</dbReference>
<evidence type="ECO:0000259" key="2">
    <source>
        <dbReference type="Pfam" id="PF07034"/>
    </source>
</evidence>
<evidence type="ECO:0000256" key="1">
    <source>
        <dbReference type="SAM" id="MobiDB-lite"/>
    </source>
</evidence>
<feature type="domain" description="Origin recognition complex subunit 3 insertion" evidence="3">
    <location>
        <begin position="315"/>
        <end position="540"/>
    </location>
</feature>
<dbReference type="Ensembl" id="ENSSGRT00000073023.1">
    <property type="protein sequence ID" value="ENSSGRP00000068528.1"/>
    <property type="gene ID" value="ENSSGRG00000034981.1"/>
</dbReference>
<dbReference type="InterPro" id="IPR045667">
    <property type="entry name" value="ORC3_N"/>
</dbReference>
<dbReference type="InterPro" id="IPR045663">
    <property type="entry name" value="ORC3_ins"/>
</dbReference>
<feature type="compositionally biased region" description="Basic residues" evidence="1">
    <location>
        <begin position="557"/>
        <end position="583"/>
    </location>
</feature>
<dbReference type="GO" id="GO:0006270">
    <property type="term" value="P:DNA replication initiation"/>
    <property type="evidence" value="ECO:0007669"/>
    <property type="project" value="TreeGrafter"/>
</dbReference>